<dbReference type="AlphaFoldDB" id="A0A4Q9FXZ3"/>
<dbReference type="GO" id="GO:0009244">
    <property type="term" value="P:lipopolysaccharide core region biosynthetic process"/>
    <property type="evidence" value="ECO:0007669"/>
    <property type="project" value="UniProtKB-UniRule"/>
</dbReference>
<comment type="caution">
    <text evidence="13">The sequence shown here is derived from an EMBL/GenBank/DDBJ whole genome shotgun (WGS) entry which is preliminary data.</text>
</comment>
<sequence length="410" mass="44228">MIHRTLACVVEAGLRLRALSRGQQALRQRLAEPPPQRADIWVHAASVGELTSARPIVAALSRTHSVLVTTNTPTARDMAQGWGWTARLAPLDVPGALARFLDGARPRLQITVEGEFWPLRSRMLAHRAIPQAVIGARISQRSANRWARVPRMIRPVLERLAVLSAQDAGSEARLRSLGLPPAAILPWLDLKLLTPAQVVPPPPSPDRDRTFLAASTHEGEEAQALDAWMQARRQRPDLRLILAIRHPRRGDEVAALLAQRGLCFARRSRDQVSGEVLLVDVLGEMDRWYAAAGLCLVGGSLADRGGHTPWEPAAHGSAILHGAHVANFRDAYALLDGAGAAQPVDAGSLGGHLARLAADDPGRARAMGQAARRILTERAGDPAALIDRLRQLAGDPGQPDIGDGKQGFDR</sequence>
<evidence type="ECO:0000256" key="6">
    <source>
        <dbReference type="ARBA" id="ARBA00031445"/>
    </source>
</evidence>
<dbReference type="Gene3D" id="3.40.50.11720">
    <property type="entry name" value="3-Deoxy-D-manno-octulosonic-acid transferase, N-terminal domain"/>
    <property type="match status" value="1"/>
</dbReference>
<evidence type="ECO:0000256" key="10">
    <source>
        <dbReference type="RuleBase" id="RU365103"/>
    </source>
</evidence>
<dbReference type="PANTHER" id="PTHR42755">
    <property type="entry name" value="3-DEOXY-MANNO-OCTULOSONATE CYTIDYLYLTRANSFERASE"/>
    <property type="match status" value="1"/>
</dbReference>
<evidence type="ECO:0000313" key="14">
    <source>
        <dbReference type="Proteomes" id="UP000293520"/>
    </source>
</evidence>
<dbReference type="InterPro" id="IPR007507">
    <property type="entry name" value="Glycos_transf_N"/>
</dbReference>
<dbReference type="RefSeq" id="WP_130991662.1">
    <property type="nucleotide sequence ID" value="NZ_SISK01000009.1"/>
</dbReference>
<evidence type="ECO:0000256" key="5">
    <source>
        <dbReference type="ARBA" id="ARBA00022679"/>
    </source>
</evidence>
<comment type="function">
    <text evidence="1 10">Involved in lipopolysaccharide (LPS) biosynthesis. Catalyzes the transfer of 3-deoxy-D-manno-octulosonate (Kdo) residue(s) from CMP-Kdo to lipid IV(A), the tetraacyldisaccharide-1,4'-bisphosphate precursor of lipid A.</text>
</comment>
<evidence type="ECO:0000259" key="12">
    <source>
        <dbReference type="Pfam" id="PF04413"/>
    </source>
</evidence>
<keyword evidence="10" id="KW-1003">Cell membrane</keyword>
<dbReference type="SUPFAM" id="SSF53756">
    <property type="entry name" value="UDP-Glycosyltransferase/glycogen phosphorylase"/>
    <property type="match status" value="1"/>
</dbReference>
<keyword evidence="14" id="KW-1185">Reference proteome</keyword>
<dbReference type="OrthoDB" id="9789797at2"/>
<dbReference type="EMBL" id="SISK01000009">
    <property type="protein sequence ID" value="TBN38717.1"/>
    <property type="molecule type" value="Genomic_DNA"/>
</dbReference>
<evidence type="ECO:0000256" key="7">
    <source>
        <dbReference type="ARBA" id="ARBA00049183"/>
    </source>
</evidence>
<dbReference type="UniPathway" id="UPA00958"/>
<comment type="similarity">
    <text evidence="10">Belongs to the glycosyltransferase group 1 family.</text>
</comment>
<feature type="site" description="Transition state stabilizer" evidence="9">
    <location>
        <position position="113"/>
    </location>
</feature>
<comment type="subcellular location">
    <subcellularLocation>
        <location evidence="10">Cell membrane</location>
    </subcellularLocation>
</comment>
<keyword evidence="10" id="KW-0472">Membrane</keyword>
<dbReference type="Gene3D" id="3.40.50.2000">
    <property type="entry name" value="Glycogen Phosphorylase B"/>
    <property type="match status" value="1"/>
</dbReference>
<dbReference type="Pfam" id="PF04413">
    <property type="entry name" value="Glycos_transf_N"/>
    <property type="match status" value="1"/>
</dbReference>
<feature type="site" description="Transition state stabilizer" evidence="9">
    <location>
        <position position="191"/>
    </location>
</feature>
<dbReference type="GO" id="GO:0043842">
    <property type="term" value="F:Kdo transferase activity"/>
    <property type="evidence" value="ECO:0007669"/>
    <property type="project" value="UniProtKB-EC"/>
</dbReference>
<dbReference type="PANTHER" id="PTHR42755:SF1">
    <property type="entry name" value="3-DEOXY-D-MANNO-OCTULOSONIC ACID TRANSFERASE, MITOCHONDRIAL-RELATED"/>
    <property type="match status" value="1"/>
</dbReference>
<keyword evidence="10" id="KW-0448">Lipopolysaccharide biosynthesis</keyword>
<evidence type="ECO:0000256" key="9">
    <source>
        <dbReference type="PIRSR" id="PIRSR639901-2"/>
    </source>
</evidence>
<organism evidence="13 14">
    <name type="scientific">Paracoccus subflavus</name>
    <dbReference type="NCBI Taxonomy" id="2528244"/>
    <lineage>
        <taxon>Bacteria</taxon>
        <taxon>Pseudomonadati</taxon>
        <taxon>Pseudomonadota</taxon>
        <taxon>Alphaproteobacteria</taxon>
        <taxon>Rhodobacterales</taxon>
        <taxon>Paracoccaceae</taxon>
        <taxon>Paracoccus</taxon>
    </lineage>
</organism>
<dbReference type="GO" id="GO:0005886">
    <property type="term" value="C:plasma membrane"/>
    <property type="evidence" value="ECO:0007669"/>
    <property type="project" value="UniProtKB-SubCell"/>
</dbReference>
<name>A0A4Q9FXZ3_9RHOB</name>
<accession>A0A4Q9FXZ3</accession>
<dbReference type="InterPro" id="IPR038107">
    <property type="entry name" value="Glycos_transf_N_sf"/>
</dbReference>
<comment type="pathway">
    <text evidence="2 10">Bacterial outer membrane biogenesis; LPS core biosynthesis.</text>
</comment>
<evidence type="ECO:0000256" key="8">
    <source>
        <dbReference type="PIRSR" id="PIRSR639901-1"/>
    </source>
</evidence>
<evidence type="ECO:0000256" key="2">
    <source>
        <dbReference type="ARBA" id="ARBA00004713"/>
    </source>
</evidence>
<feature type="domain" description="3-deoxy-D-manno-octulosonic-acid transferase N-terminal" evidence="12">
    <location>
        <begin position="25"/>
        <end position="192"/>
    </location>
</feature>
<reference evidence="13 14" key="1">
    <citation type="submission" date="2019-02" db="EMBL/GenBank/DDBJ databases">
        <title>Paracoccus subflavus sp. nov., isolated from marine sediment of the Pacific Ocean.</title>
        <authorList>
            <person name="Zhang G."/>
        </authorList>
    </citation>
    <scope>NUCLEOTIDE SEQUENCE [LARGE SCALE GENOMIC DNA]</scope>
    <source>
        <strain evidence="13 14">GY0581</strain>
    </source>
</reference>
<dbReference type="InterPro" id="IPR039901">
    <property type="entry name" value="Kdotransferase"/>
</dbReference>
<dbReference type="Proteomes" id="UP000293520">
    <property type="component" value="Unassembled WGS sequence"/>
</dbReference>
<proteinExistence type="inferred from homology"/>
<feature type="active site" description="Proton acceptor" evidence="8">
    <location>
        <position position="49"/>
    </location>
</feature>
<evidence type="ECO:0000256" key="1">
    <source>
        <dbReference type="ARBA" id="ARBA00003394"/>
    </source>
</evidence>
<comment type="catalytic activity">
    <reaction evidence="7 10">
        <text>lipid IVA (E. coli) + CMP-3-deoxy-beta-D-manno-octulosonate = alpha-Kdo-(2-&gt;6)-lipid IVA (E. coli) + CMP + H(+)</text>
        <dbReference type="Rhea" id="RHEA:28066"/>
        <dbReference type="ChEBI" id="CHEBI:15378"/>
        <dbReference type="ChEBI" id="CHEBI:58603"/>
        <dbReference type="ChEBI" id="CHEBI:60364"/>
        <dbReference type="ChEBI" id="CHEBI:60377"/>
        <dbReference type="ChEBI" id="CHEBI:85987"/>
        <dbReference type="EC" id="2.4.99.12"/>
    </reaction>
</comment>
<gene>
    <name evidence="13" type="ORF">EYE42_12570</name>
</gene>
<evidence type="ECO:0000313" key="13">
    <source>
        <dbReference type="EMBL" id="TBN38717.1"/>
    </source>
</evidence>
<dbReference type="GO" id="GO:0009245">
    <property type="term" value="P:lipid A biosynthetic process"/>
    <property type="evidence" value="ECO:0007669"/>
    <property type="project" value="TreeGrafter"/>
</dbReference>
<evidence type="ECO:0000256" key="4">
    <source>
        <dbReference type="ARBA" id="ARBA00019077"/>
    </source>
</evidence>
<dbReference type="EC" id="2.4.99.12" evidence="3 10"/>
<feature type="region of interest" description="Disordered" evidence="11">
    <location>
        <begin position="390"/>
        <end position="410"/>
    </location>
</feature>
<evidence type="ECO:0000256" key="3">
    <source>
        <dbReference type="ARBA" id="ARBA00012621"/>
    </source>
</evidence>
<protein>
    <recommendedName>
        <fullName evidence="4 10">3-deoxy-D-manno-octulosonic acid transferase</fullName>
        <shortName evidence="10">Kdo transferase</shortName>
        <ecNumber evidence="3 10">2.4.99.12</ecNumber>
    </recommendedName>
    <alternativeName>
        <fullName evidence="6 10">Lipid IV(A) 3-deoxy-D-manno-octulosonic acid transferase</fullName>
    </alternativeName>
</protein>
<evidence type="ECO:0000256" key="11">
    <source>
        <dbReference type="SAM" id="MobiDB-lite"/>
    </source>
</evidence>
<keyword evidence="5 10" id="KW-0808">Transferase</keyword>